<dbReference type="PANTHER" id="PTHR43317:SF1">
    <property type="entry name" value="THERMOSPERMINE SYNTHASE ACAULIS5"/>
    <property type="match status" value="1"/>
</dbReference>
<reference key="2">
    <citation type="submission" date="2011-03" db="EMBL/GenBank/DDBJ databases">
        <title>Complete genome sequence of the thermoacidophilic crenarchaeon Thermoproteus uzoniensis 768-20.</title>
        <authorList>
            <person name="Mardanov A.V."/>
            <person name="Gumerov V.M."/>
            <person name="Beletsky A.V."/>
            <person name="Prokofeva M.I."/>
            <person name="Bonch-Osmolovskaya E.A."/>
            <person name="Ravin N.V."/>
            <person name="Skryabin K.G."/>
        </authorList>
    </citation>
    <scope>NUCLEOTIDE SEQUENCE</scope>
    <source>
        <strain>768-20</strain>
    </source>
</reference>
<evidence type="ECO:0000256" key="2">
    <source>
        <dbReference type="ARBA" id="ARBA00022490"/>
    </source>
</evidence>
<dbReference type="eggNOG" id="arCOG00050">
    <property type="taxonomic scope" value="Archaea"/>
</dbReference>
<keyword evidence="2" id="KW-0963">Cytoplasm</keyword>
<dbReference type="HAMAP" id="MF_00198">
    <property type="entry name" value="Spermidine_synth"/>
    <property type="match status" value="1"/>
</dbReference>
<protein>
    <recommendedName>
        <fullName evidence="6">Polyamine aminopropyltransferase</fullName>
    </recommendedName>
    <alternativeName>
        <fullName evidence="6">Putrescine aminopropyltransferase</fullName>
        <shortName evidence="6">PAPT</shortName>
    </alternativeName>
    <alternativeName>
        <fullName evidence="6">Spermidine synthase</fullName>
        <shortName evidence="6">SPDS</shortName>
        <shortName evidence="6">SPDSY</shortName>
        <ecNumber evidence="6">2.5.1.16</ecNumber>
    </alternativeName>
</protein>
<evidence type="ECO:0000256" key="6">
    <source>
        <dbReference type="HAMAP-Rule" id="MF_00198"/>
    </source>
</evidence>
<evidence type="ECO:0000256" key="7">
    <source>
        <dbReference type="PROSITE-ProRule" id="PRU00354"/>
    </source>
</evidence>
<feature type="binding site" evidence="6">
    <location>
        <position position="43"/>
    </location>
    <ligand>
        <name>S-methyl-5'-thioadenosine</name>
        <dbReference type="ChEBI" id="CHEBI:17509"/>
    </ligand>
</feature>
<comment type="catalytic activity">
    <reaction evidence="5">
        <text>S-adenosyl 3-(methylsulfanyl)propylamine + spermidine = thermospermine + S-methyl-5'-thioadenosine + H(+)</text>
        <dbReference type="Rhea" id="RHEA:30515"/>
        <dbReference type="ChEBI" id="CHEBI:15378"/>
        <dbReference type="ChEBI" id="CHEBI:17509"/>
        <dbReference type="ChEBI" id="CHEBI:57443"/>
        <dbReference type="ChEBI" id="CHEBI:57834"/>
        <dbReference type="ChEBI" id="CHEBI:59903"/>
        <dbReference type="EC" id="2.5.1.79"/>
    </reaction>
</comment>
<dbReference type="GO" id="GO:0010487">
    <property type="term" value="F:thermospermine synthase activity"/>
    <property type="evidence" value="ECO:0007669"/>
    <property type="project" value="UniProtKB-EC"/>
</dbReference>
<dbReference type="Gene3D" id="2.30.140.10">
    <property type="entry name" value="Spermidine synthase, tetramerisation domain"/>
    <property type="match status" value="1"/>
</dbReference>
<dbReference type="Pfam" id="PF17284">
    <property type="entry name" value="Spermine_synt_N"/>
    <property type="match status" value="1"/>
</dbReference>
<dbReference type="FunFam" id="3.40.50.150:FF:000088">
    <property type="entry name" value="Polyamine aminopropyltransferase"/>
    <property type="match status" value="1"/>
</dbReference>
<dbReference type="GO" id="GO:0008295">
    <property type="term" value="P:spermidine biosynthetic process"/>
    <property type="evidence" value="ECO:0007669"/>
    <property type="project" value="UniProtKB-UniRule"/>
</dbReference>
<dbReference type="PANTHER" id="PTHR43317">
    <property type="entry name" value="THERMOSPERMINE SYNTHASE ACAULIS5"/>
    <property type="match status" value="1"/>
</dbReference>
<keyword evidence="3 6" id="KW-0808">Transferase</keyword>
<feature type="binding site" evidence="6">
    <location>
        <begin position="150"/>
        <end position="151"/>
    </location>
    <ligand>
        <name>S-methyl-5'-thioadenosine</name>
        <dbReference type="ChEBI" id="CHEBI:17509"/>
    </ligand>
</feature>
<dbReference type="Proteomes" id="UP000008138">
    <property type="component" value="Chromosome"/>
</dbReference>
<feature type="binding site" evidence="6">
    <location>
        <position position="98"/>
    </location>
    <ligand>
        <name>spermidine</name>
        <dbReference type="ChEBI" id="CHEBI:57834"/>
    </ligand>
</feature>
<dbReference type="PROSITE" id="PS51006">
    <property type="entry name" value="PABS_2"/>
    <property type="match status" value="1"/>
</dbReference>
<feature type="binding site" evidence="6">
    <location>
        <position position="178"/>
    </location>
    <ligand>
        <name>S-methyl-5'-thioadenosine</name>
        <dbReference type="ChEBI" id="CHEBI:17509"/>
    </ligand>
</feature>
<dbReference type="GeneID" id="10360349"/>
<comment type="pathway">
    <text evidence="6">Amine and polyamine biosynthesis; spermidine biosynthesis; spermidine from putrescine: step 1/1.</text>
</comment>
<dbReference type="InterPro" id="IPR030374">
    <property type="entry name" value="PABS"/>
</dbReference>
<name>F2L551_THEU7</name>
<evidence type="ECO:0000256" key="5">
    <source>
        <dbReference type="ARBA" id="ARBA00048874"/>
    </source>
</evidence>
<accession>F2L551</accession>
<dbReference type="RefSeq" id="WP_013679636.1">
    <property type="nucleotide sequence ID" value="NC_015315.1"/>
</dbReference>
<dbReference type="InterPro" id="IPR037163">
    <property type="entry name" value="Spermidine_synt_N_sf"/>
</dbReference>
<dbReference type="KEGG" id="tuz:TUZN_0814"/>
<evidence type="ECO:0000313" key="10">
    <source>
        <dbReference type="Proteomes" id="UP000008138"/>
    </source>
</evidence>
<organism evidence="9 10">
    <name type="scientific">Thermoproteus uzoniensis (strain 768-20)</name>
    <dbReference type="NCBI Taxonomy" id="999630"/>
    <lineage>
        <taxon>Archaea</taxon>
        <taxon>Thermoproteota</taxon>
        <taxon>Thermoprotei</taxon>
        <taxon>Thermoproteales</taxon>
        <taxon>Thermoproteaceae</taxon>
        <taxon>Thermoproteus</taxon>
    </lineage>
</organism>
<sequence>MIPQKGKELLSAVRPVWVETVSWHSSLAMQIEGIRYMKRTKYQELAIIDTVDFGRALVLDGFIQSTYADEPYYHESLVHPAMVAHPSPRRVLILGGGEGAALREALKHKTVSEAVMVDIDGEVVEAAKEYLPAMHQGAFKDPRAKVLIMDGAKYVEEALARGEKFDVVVMDLTDPYGPEIAQGLYSAQFIGKVKGVMADGGVFVTQAGSSFFFEEEYDAVLRNVSANFRIVVEYTVWIPSFGYAVNFIAASDSADPRALTAEEVDKTLAERGVSTAFYSGRAHVALMNMPIYRRFKRA</sequence>
<evidence type="ECO:0000259" key="8">
    <source>
        <dbReference type="PROSITE" id="PS51006"/>
    </source>
</evidence>
<comment type="caution">
    <text evidence="6">Lacks conserved residue(s) required for the propagation of feature annotation.</text>
</comment>
<dbReference type="NCBIfam" id="NF002010">
    <property type="entry name" value="PRK00811.1"/>
    <property type="match status" value="1"/>
</dbReference>
<dbReference type="AlphaFoldDB" id="F2L551"/>
<proteinExistence type="inferred from homology"/>
<comment type="function">
    <text evidence="6">Catalyzes the irreversible transfer of a propylamine group from the amino donor S-adenosylmethioninamine (decarboxy-AdoMet) to putrescine (1,4-diaminobutane) to yield spermidine.</text>
</comment>
<dbReference type="GO" id="GO:0004766">
    <property type="term" value="F:spermidine synthase activity"/>
    <property type="evidence" value="ECO:0007669"/>
    <property type="project" value="UniProtKB-UniRule"/>
</dbReference>
<dbReference type="EMBL" id="CP002590">
    <property type="protein sequence ID" value="AEA12300.1"/>
    <property type="molecule type" value="Genomic_DNA"/>
</dbReference>
<dbReference type="PROSITE" id="PS01330">
    <property type="entry name" value="PABS_1"/>
    <property type="match status" value="1"/>
</dbReference>
<keyword evidence="10" id="KW-1185">Reference proteome</keyword>
<dbReference type="UniPathway" id="UPA00248">
    <property type="reaction ID" value="UER00314"/>
</dbReference>
<dbReference type="HOGENOM" id="CLU_048199_0_1_2"/>
<evidence type="ECO:0000256" key="1">
    <source>
        <dbReference type="ARBA" id="ARBA00007867"/>
    </source>
</evidence>
<comment type="catalytic activity">
    <reaction evidence="6">
        <text>S-adenosyl 3-(methylsulfanyl)propylamine + putrescine = S-methyl-5'-thioadenosine + spermidine + H(+)</text>
        <dbReference type="Rhea" id="RHEA:12721"/>
        <dbReference type="ChEBI" id="CHEBI:15378"/>
        <dbReference type="ChEBI" id="CHEBI:17509"/>
        <dbReference type="ChEBI" id="CHEBI:57443"/>
        <dbReference type="ChEBI" id="CHEBI:57834"/>
        <dbReference type="ChEBI" id="CHEBI:326268"/>
        <dbReference type="EC" id="2.5.1.16"/>
    </reaction>
</comment>
<dbReference type="Gene3D" id="3.40.50.150">
    <property type="entry name" value="Vaccinia Virus protein VP39"/>
    <property type="match status" value="1"/>
</dbReference>
<dbReference type="CDD" id="cd02440">
    <property type="entry name" value="AdoMet_MTases"/>
    <property type="match status" value="1"/>
</dbReference>
<dbReference type="InterPro" id="IPR001045">
    <property type="entry name" value="Spermi_synthase"/>
</dbReference>
<reference evidence="9 10" key="1">
    <citation type="journal article" date="2011" name="J. Bacteriol.">
        <title>Complete genome sequence of the thermoacidophilic crenarchaeon Thermoproteus uzoniensis 768-20.</title>
        <authorList>
            <person name="Mardanov A.V."/>
            <person name="Gumerov V.M."/>
            <person name="Beletsky A.V."/>
            <person name="Prokofeva M.I."/>
            <person name="Bonch-Osmolovskaya E.A."/>
            <person name="Ravin N.V."/>
            <person name="Skryabin K.G."/>
        </authorList>
    </citation>
    <scope>NUCLEOTIDE SEQUENCE [LARGE SCALE GENOMIC DNA]</scope>
    <source>
        <strain evidence="9 10">768-20</strain>
    </source>
</reference>
<dbReference type="InterPro" id="IPR030373">
    <property type="entry name" value="PABS_CS"/>
</dbReference>
<gene>
    <name evidence="6" type="primary">speE</name>
    <name evidence="9" type="ordered locus">TUZN_0814</name>
</gene>
<comment type="similarity">
    <text evidence="1 6">Belongs to the spermidine/spermine synthase family.</text>
</comment>
<feature type="active site" description="Proton acceptor" evidence="6 7">
    <location>
        <position position="171"/>
    </location>
</feature>
<evidence type="ECO:0000256" key="4">
    <source>
        <dbReference type="ARBA" id="ARBA00023115"/>
    </source>
</evidence>
<evidence type="ECO:0000313" key="9">
    <source>
        <dbReference type="EMBL" id="AEA12300.1"/>
    </source>
</evidence>
<feature type="binding site" evidence="6">
    <location>
        <position position="118"/>
    </location>
    <ligand>
        <name>S-methyl-5'-thioadenosine</name>
        <dbReference type="ChEBI" id="CHEBI:17509"/>
    </ligand>
</feature>
<keyword evidence="6" id="KW-0745">Spermidine biosynthesis</keyword>
<comment type="subunit">
    <text evidence="6">Homodimer or homotetramer.</text>
</comment>
<feature type="domain" description="PABS" evidence="8">
    <location>
        <begin position="15"/>
        <end position="252"/>
    </location>
</feature>
<feature type="binding site" evidence="6">
    <location>
        <position position="74"/>
    </location>
    <ligand>
        <name>spermidine</name>
        <dbReference type="ChEBI" id="CHEBI:57834"/>
    </ligand>
</feature>
<dbReference type="STRING" id="999630.TUZN_0814"/>
<dbReference type="EC" id="2.5.1.16" evidence="6"/>
<dbReference type="InterPro" id="IPR029063">
    <property type="entry name" value="SAM-dependent_MTases_sf"/>
</dbReference>
<dbReference type="InterPro" id="IPR035246">
    <property type="entry name" value="Spermidine_synt_N"/>
</dbReference>
<dbReference type="Pfam" id="PF01564">
    <property type="entry name" value="Spermine_synth"/>
    <property type="match status" value="1"/>
</dbReference>
<dbReference type="SUPFAM" id="SSF53335">
    <property type="entry name" value="S-adenosyl-L-methionine-dependent methyltransferases"/>
    <property type="match status" value="1"/>
</dbReference>
<keyword evidence="4 6" id="KW-0620">Polyamine biosynthesis</keyword>
<dbReference type="OrthoDB" id="10538at2157"/>
<evidence type="ECO:0000256" key="3">
    <source>
        <dbReference type="ARBA" id="ARBA00022679"/>
    </source>
</evidence>